<name>A0A4P6JWT8_KTERU</name>
<dbReference type="PROSITE" id="PS51257">
    <property type="entry name" value="PROKAR_LIPOPROTEIN"/>
    <property type="match status" value="1"/>
</dbReference>
<evidence type="ECO:0000256" key="1">
    <source>
        <dbReference type="SAM" id="SignalP"/>
    </source>
</evidence>
<dbReference type="InterPro" id="IPR052721">
    <property type="entry name" value="ET_Amicyanin"/>
</dbReference>
<dbReference type="PANTHER" id="PTHR36507">
    <property type="entry name" value="BLL1555 PROTEIN"/>
    <property type="match status" value="1"/>
</dbReference>
<evidence type="ECO:0008006" key="4">
    <source>
        <dbReference type="Google" id="ProtNLM"/>
    </source>
</evidence>
<dbReference type="RefSeq" id="WP_129890538.1">
    <property type="nucleotide sequence ID" value="NZ_CP035758.1"/>
</dbReference>
<dbReference type="SUPFAM" id="SSF49503">
    <property type="entry name" value="Cupredoxins"/>
    <property type="match status" value="3"/>
</dbReference>
<organism evidence="2 3">
    <name type="scientific">Ktedonosporobacter rubrisoli</name>
    <dbReference type="NCBI Taxonomy" id="2509675"/>
    <lineage>
        <taxon>Bacteria</taxon>
        <taxon>Bacillati</taxon>
        <taxon>Chloroflexota</taxon>
        <taxon>Ktedonobacteria</taxon>
        <taxon>Ktedonobacterales</taxon>
        <taxon>Ktedonosporobacteraceae</taxon>
        <taxon>Ktedonosporobacter</taxon>
    </lineage>
</organism>
<dbReference type="InterPro" id="IPR008972">
    <property type="entry name" value="Cupredoxin"/>
</dbReference>
<reference evidence="2 3" key="1">
    <citation type="submission" date="2019-01" db="EMBL/GenBank/DDBJ databases">
        <title>Ktedonosporobacter rubrisoli SCAWS-G2.</title>
        <authorList>
            <person name="Huang Y."/>
            <person name="Yan B."/>
        </authorList>
    </citation>
    <scope>NUCLEOTIDE SEQUENCE [LARGE SCALE GENOMIC DNA]</scope>
    <source>
        <strain evidence="2 3">SCAWS-G2</strain>
    </source>
</reference>
<proteinExistence type="predicted"/>
<keyword evidence="1" id="KW-0732">Signal</keyword>
<dbReference type="PANTHER" id="PTHR36507:SF1">
    <property type="entry name" value="BLL1555 PROTEIN"/>
    <property type="match status" value="1"/>
</dbReference>
<dbReference type="KEGG" id="kbs:EPA93_27305"/>
<gene>
    <name evidence="2" type="ORF">EPA93_27305</name>
</gene>
<keyword evidence="3" id="KW-1185">Reference proteome</keyword>
<evidence type="ECO:0000313" key="3">
    <source>
        <dbReference type="Proteomes" id="UP000290365"/>
    </source>
</evidence>
<evidence type="ECO:0000313" key="2">
    <source>
        <dbReference type="EMBL" id="QBD79486.1"/>
    </source>
</evidence>
<feature type="signal peptide" evidence="1">
    <location>
        <begin position="1"/>
        <end position="19"/>
    </location>
</feature>
<protein>
    <recommendedName>
        <fullName evidence="4">EfeO-type cupredoxin-like domain-containing protein</fullName>
    </recommendedName>
</protein>
<dbReference type="EMBL" id="CP035758">
    <property type="protein sequence ID" value="QBD79486.1"/>
    <property type="molecule type" value="Genomic_DNA"/>
</dbReference>
<sequence>MKRYTLFLVTLSLVLLALAGCGGSAPTETSSSSATSANPPGPQTVKISIGDFDVKSPQATFVTGMKYHFVVNNVGKHHHDFLIMHRMNTETMVMDDVYKKALAFIYNIAPGETKTLDFTFNHTAPAGMLEFSCHYGGHWEAGMYQPIVVNAAQGASVSPYPNGGMPMDDMTASSASGKCDAPVTVMIGADNTFKQSSVSLKVGDTLTINNGTQQSFTLTARPDAGLRFTVVDPGETEHIPFQKAGTFTLSSQEHPNATLAVQVASTPGATCGFTPVATVSFDANYTDPKNQYFFTPKTVTIKEGQSLTLSNLADYNLTFTSKPDADLGDVQLDRNEHQLLLFKKSGTYTISCKEFPTQQITVIVQKGADDDN</sequence>
<dbReference type="OrthoDB" id="9816061at2"/>
<dbReference type="Gene3D" id="2.60.40.420">
    <property type="entry name" value="Cupredoxins - blue copper proteins"/>
    <property type="match status" value="3"/>
</dbReference>
<accession>A0A4P6JWT8</accession>
<dbReference type="Proteomes" id="UP000290365">
    <property type="component" value="Chromosome"/>
</dbReference>
<feature type="chain" id="PRO_5020749187" description="EfeO-type cupredoxin-like domain-containing protein" evidence="1">
    <location>
        <begin position="20"/>
        <end position="372"/>
    </location>
</feature>
<dbReference type="AlphaFoldDB" id="A0A4P6JWT8"/>